<dbReference type="GO" id="GO:0042277">
    <property type="term" value="F:peptide binding"/>
    <property type="evidence" value="ECO:0007669"/>
    <property type="project" value="TreeGrafter"/>
</dbReference>
<keyword evidence="6" id="KW-0031">Aminopeptidase</keyword>
<evidence type="ECO:0000256" key="6">
    <source>
        <dbReference type="ARBA" id="ARBA00022438"/>
    </source>
</evidence>
<evidence type="ECO:0000256" key="10">
    <source>
        <dbReference type="ARBA" id="ARBA00022833"/>
    </source>
</evidence>
<feature type="chain" id="PRO_5026842396" description="Aminopeptidase N" evidence="12">
    <location>
        <begin position="22"/>
        <end position="697"/>
    </location>
</feature>
<evidence type="ECO:0000256" key="5">
    <source>
        <dbReference type="ARBA" id="ARBA00015611"/>
    </source>
</evidence>
<comment type="caution">
    <text evidence="15">The sequence shown here is derived from an EMBL/GenBank/DDBJ whole genome shotgun (WGS) entry which is preliminary data.</text>
</comment>
<keyword evidence="11" id="KW-0482">Metalloprotease</keyword>
<dbReference type="GO" id="GO:0005737">
    <property type="term" value="C:cytoplasm"/>
    <property type="evidence" value="ECO:0007669"/>
    <property type="project" value="TreeGrafter"/>
</dbReference>
<dbReference type="InterPro" id="IPR045357">
    <property type="entry name" value="Aminopeptidase_N-like_N"/>
</dbReference>
<protein>
    <recommendedName>
        <fullName evidence="5">Aminopeptidase N</fullName>
        <ecNumber evidence="4">3.4.11.2</ecNumber>
    </recommendedName>
</protein>
<dbReference type="GO" id="GO:0016285">
    <property type="term" value="F:alanyl aminopeptidase activity"/>
    <property type="evidence" value="ECO:0007669"/>
    <property type="project" value="UniProtKB-EC"/>
</dbReference>
<evidence type="ECO:0000259" key="13">
    <source>
        <dbReference type="Pfam" id="PF01433"/>
    </source>
</evidence>
<name>A0A6P0UK03_9FLAO</name>
<dbReference type="GO" id="GO:0006508">
    <property type="term" value="P:proteolysis"/>
    <property type="evidence" value="ECO:0007669"/>
    <property type="project" value="UniProtKB-KW"/>
</dbReference>
<evidence type="ECO:0000256" key="12">
    <source>
        <dbReference type="SAM" id="SignalP"/>
    </source>
</evidence>
<dbReference type="GO" id="GO:0043171">
    <property type="term" value="P:peptide catabolic process"/>
    <property type="evidence" value="ECO:0007669"/>
    <property type="project" value="TreeGrafter"/>
</dbReference>
<dbReference type="EMBL" id="JAABOP010000004">
    <property type="protein sequence ID" value="NER11383.1"/>
    <property type="molecule type" value="Genomic_DNA"/>
</dbReference>
<keyword evidence="10" id="KW-0862">Zinc</keyword>
<comment type="similarity">
    <text evidence="3">Belongs to the peptidase M1 family.</text>
</comment>
<dbReference type="SUPFAM" id="SSF55486">
    <property type="entry name" value="Metalloproteases ('zincins'), catalytic domain"/>
    <property type="match status" value="1"/>
</dbReference>
<dbReference type="GO" id="GO:0070006">
    <property type="term" value="F:metalloaminopeptidase activity"/>
    <property type="evidence" value="ECO:0007669"/>
    <property type="project" value="TreeGrafter"/>
</dbReference>
<dbReference type="Pfam" id="PF17900">
    <property type="entry name" value="Peptidase_M1_N"/>
    <property type="match status" value="1"/>
</dbReference>
<dbReference type="CDD" id="cd09603">
    <property type="entry name" value="M1_APN_like"/>
    <property type="match status" value="1"/>
</dbReference>
<evidence type="ECO:0000313" key="15">
    <source>
        <dbReference type="EMBL" id="NER11383.1"/>
    </source>
</evidence>
<evidence type="ECO:0000256" key="1">
    <source>
        <dbReference type="ARBA" id="ARBA00000098"/>
    </source>
</evidence>
<sequence length="697" mass="80930">MKIVLTILTFFLALCVGSAQGDRVSDFLTGDIHLEIDPVKETVTGFVQYRFVVTEKTDSVALDARQMEITSISLNGKKVRRTYDGRTLVVRKKFRPNKEYSLDIAYSCKPAQALYFLGWQDSIPLNEQVWTQGQGKYNSHWVPSFDLMTEKVIFNLHITADKVYEVVANGKLKGKEDHGQTQTWEWEMQSPMSSYLLAFAMGKYGTERKHSGSGIPLDVYFYPGDSLLIEPTYRYSREIFDFLEGEIGFPYPWQNYKMVPVRDFLYAGMENTGTTLFSDAFVIDSTAFVDRNFINVNAHELAHQWFGNLVTEVDASSHWLHEGFASYYAWLAEKEMLGEDHFYWMLYNKAESLYEQTLEGRGESLLDPRAGSLTFYDKGGIALLMLRKTLGDEAFRKAIAEFLRTFSYKNATVSDFMEMAETNSGRDLKEFRSVWLEGTSFPYQDVMDHLRNSYPAVDLFMRLRQELTTSNAKDESILESYWGASVSSQFRKRLILRYHRSLSPEFLKKAFETQDIQIRQAVSLIPGPITPDLLPFYESLLADKSYTTLENALYRLWLYQPEKRSYYLDKTREIEGFHNKNIRQLWLLLAILTNDFASAEERESFRDELFGYTAPYHPMEVRQLAFSLIGEVFPYSVDNLRDLVSAAVHPSWQFREFARNLLKDQLNDPLKRKQFETILGELRGDEYKYLKQELEGK</sequence>
<dbReference type="Gene3D" id="1.10.390.10">
    <property type="entry name" value="Neutral Protease Domain 2"/>
    <property type="match status" value="1"/>
</dbReference>
<comment type="catalytic activity">
    <reaction evidence="1">
        <text>Release of an N-terminal amino acid, Xaa-|-Yaa- from a peptide, amide or arylamide. Xaa is preferably Ala, but may be most amino acids including Pro (slow action). When a terminal hydrophobic residue is followed by a prolyl residue, the two may be released as an intact Xaa-Pro dipeptide.</text>
        <dbReference type="EC" id="3.4.11.2"/>
    </reaction>
</comment>
<dbReference type="InterPro" id="IPR042097">
    <property type="entry name" value="Aminopeptidase_N-like_N_sf"/>
</dbReference>
<evidence type="ECO:0000256" key="9">
    <source>
        <dbReference type="ARBA" id="ARBA00022801"/>
    </source>
</evidence>
<evidence type="ECO:0000256" key="4">
    <source>
        <dbReference type="ARBA" id="ARBA00012564"/>
    </source>
</evidence>
<dbReference type="InterPro" id="IPR027268">
    <property type="entry name" value="Peptidase_M4/M1_CTD_sf"/>
</dbReference>
<dbReference type="InterPro" id="IPR050344">
    <property type="entry name" value="Peptidase_M1_aminopeptidases"/>
</dbReference>
<dbReference type="GO" id="GO:0005615">
    <property type="term" value="C:extracellular space"/>
    <property type="evidence" value="ECO:0007669"/>
    <property type="project" value="TreeGrafter"/>
</dbReference>
<dbReference type="PRINTS" id="PR00756">
    <property type="entry name" value="ALADIPTASE"/>
</dbReference>
<keyword evidence="16" id="KW-1185">Reference proteome</keyword>
<dbReference type="Gene3D" id="2.60.40.1730">
    <property type="entry name" value="tricorn interacting facor f3 domain"/>
    <property type="match status" value="1"/>
</dbReference>
<keyword evidence="12" id="KW-0732">Signal</keyword>
<dbReference type="InterPro" id="IPR001930">
    <property type="entry name" value="Peptidase_M1"/>
</dbReference>
<comment type="cofactor">
    <cofactor evidence="2">
        <name>Zn(2+)</name>
        <dbReference type="ChEBI" id="CHEBI:29105"/>
    </cofactor>
</comment>
<dbReference type="Proteomes" id="UP000468443">
    <property type="component" value="Unassembled WGS sequence"/>
</dbReference>
<dbReference type="PANTHER" id="PTHR11533:SF174">
    <property type="entry name" value="PUROMYCIN-SENSITIVE AMINOPEPTIDASE-RELATED"/>
    <property type="match status" value="1"/>
</dbReference>
<evidence type="ECO:0000256" key="11">
    <source>
        <dbReference type="ARBA" id="ARBA00023049"/>
    </source>
</evidence>
<keyword evidence="7" id="KW-0645">Protease</keyword>
<dbReference type="GO" id="GO:0008270">
    <property type="term" value="F:zinc ion binding"/>
    <property type="evidence" value="ECO:0007669"/>
    <property type="project" value="InterPro"/>
</dbReference>
<dbReference type="RefSeq" id="WP_163693837.1">
    <property type="nucleotide sequence ID" value="NZ_FXTW01000003.1"/>
</dbReference>
<feature type="domain" description="Peptidase M1 membrane alanine aminopeptidase" evidence="13">
    <location>
        <begin position="236"/>
        <end position="435"/>
    </location>
</feature>
<keyword evidence="8" id="KW-0479">Metal-binding</keyword>
<dbReference type="AlphaFoldDB" id="A0A6P0UK03"/>
<dbReference type="EC" id="3.4.11.2" evidence="4"/>
<reference evidence="15 16" key="1">
    <citation type="submission" date="2020-01" db="EMBL/GenBank/DDBJ databases">
        <title>Muriicola jejuensis KCTC 22299.</title>
        <authorList>
            <person name="Wang G."/>
        </authorList>
    </citation>
    <scope>NUCLEOTIDE SEQUENCE [LARGE SCALE GENOMIC DNA]</scope>
    <source>
        <strain evidence="15 16">KCTC 22299</strain>
    </source>
</reference>
<dbReference type="Pfam" id="PF01433">
    <property type="entry name" value="Peptidase_M1"/>
    <property type="match status" value="1"/>
</dbReference>
<dbReference type="GO" id="GO:0016020">
    <property type="term" value="C:membrane"/>
    <property type="evidence" value="ECO:0007669"/>
    <property type="project" value="TreeGrafter"/>
</dbReference>
<organism evidence="15 16">
    <name type="scientific">Muriicola jejuensis</name>
    <dbReference type="NCBI Taxonomy" id="504488"/>
    <lineage>
        <taxon>Bacteria</taxon>
        <taxon>Pseudomonadati</taxon>
        <taxon>Bacteroidota</taxon>
        <taxon>Flavobacteriia</taxon>
        <taxon>Flavobacteriales</taxon>
        <taxon>Flavobacteriaceae</taxon>
        <taxon>Muriicola</taxon>
    </lineage>
</organism>
<accession>A0A6P0UK03</accession>
<dbReference type="PANTHER" id="PTHR11533">
    <property type="entry name" value="PROTEASE M1 ZINC METALLOPROTEASE"/>
    <property type="match status" value="1"/>
</dbReference>
<feature type="signal peptide" evidence="12">
    <location>
        <begin position="1"/>
        <end position="21"/>
    </location>
</feature>
<evidence type="ECO:0000256" key="7">
    <source>
        <dbReference type="ARBA" id="ARBA00022670"/>
    </source>
</evidence>
<feature type="domain" description="Aminopeptidase N-like N-terminal" evidence="14">
    <location>
        <begin position="31"/>
        <end position="196"/>
    </location>
</feature>
<dbReference type="SUPFAM" id="SSF63737">
    <property type="entry name" value="Leukotriene A4 hydrolase N-terminal domain"/>
    <property type="match status" value="1"/>
</dbReference>
<gene>
    <name evidence="15" type="ORF">GWK09_12685</name>
</gene>
<evidence type="ECO:0000256" key="2">
    <source>
        <dbReference type="ARBA" id="ARBA00001947"/>
    </source>
</evidence>
<evidence type="ECO:0000256" key="3">
    <source>
        <dbReference type="ARBA" id="ARBA00010136"/>
    </source>
</evidence>
<dbReference type="InterPro" id="IPR014782">
    <property type="entry name" value="Peptidase_M1_dom"/>
</dbReference>
<evidence type="ECO:0000313" key="16">
    <source>
        <dbReference type="Proteomes" id="UP000468443"/>
    </source>
</evidence>
<proteinExistence type="inferred from homology"/>
<keyword evidence="9" id="KW-0378">Hydrolase</keyword>
<evidence type="ECO:0000259" key="14">
    <source>
        <dbReference type="Pfam" id="PF17900"/>
    </source>
</evidence>
<evidence type="ECO:0000256" key="8">
    <source>
        <dbReference type="ARBA" id="ARBA00022723"/>
    </source>
</evidence>